<accession>A0AA38CRM2</accession>
<protein>
    <recommendedName>
        <fullName evidence="2">Retroviral polymerase SH3-like domain-containing protein</fullName>
    </recommendedName>
</protein>
<evidence type="ECO:0000313" key="4">
    <source>
        <dbReference type="Proteomes" id="UP000824469"/>
    </source>
</evidence>
<feature type="region of interest" description="Disordered" evidence="1">
    <location>
        <begin position="51"/>
        <end position="123"/>
    </location>
</feature>
<dbReference type="Proteomes" id="UP000824469">
    <property type="component" value="Unassembled WGS sequence"/>
</dbReference>
<dbReference type="InterPro" id="IPR057670">
    <property type="entry name" value="SH3_retrovirus"/>
</dbReference>
<evidence type="ECO:0000256" key="1">
    <source>
        <dbReference type="SAM" id="MobiDB-lite"/>
    </source>
</evidence>
<feature type="non-terminal residue" evidence="3">
    <location>
        <position position="123"/>
    </location>
</feature>
<name>A0AA38CRM2_TAXCH</name>
<organism evidence="3 4">
    <name type="scientific">Taxus chinensis</name>
    <name type="common">Chinese yew</name>
    <name type="synonym">Taxus wallichiana var. chinensis</name>
    <dbReference type="NCBI Taxonomy" id="29808"/>
    <lineage>
        <taxon>Eukaryota</taxon>
        <taxon>Viridiplantae</taxon>
        <taxon>Streptophyta</taxon>
        <taxon>Embryophyta</taxon>
        <taxon>Tracheophyta</taxon>
        <taxon>Spermatophyta</taxon>
        <taxon>Pinopsida</taxon>
        <taxon>Pinidae</taxon>
        <taxon>Conifers II</taxon>
        <taxon>Cupressales</taxon>
        <taxon>Taxaceae</taxon>
        <taxon>Taxus</taxon>
    </lineage>
</organism>
<evidence type="ECO:0000259" key="2">
    <source>
        <dbReference type="Pfam" id="PF25597"/>
    </source>
</evidence>
<proteinExistence type="predicted"/>
<sequence length="123" mass="13831">YPDGVRGYRLMNPTSHELYIERSVKFDESSLNFTSPHIEILQFTDLYFDSSDDDTVKRTPLPDPIDHQTSDSTDSDSNDDEDYVPSHSSEESSNSKTNPPGPIWARKTLQSAGDLVGDTSDMR</sequence>
<gene>
    <name evidence="3" type="ORF">KI387_009010</name>
</gene>
<keyword evidence="4" id="KW-1185">Reference proteome</keyword>
<evidence type="ECO:0000313" key="3">
    <source>
        <dbReference type="EMBL" id="KAH9304606.1"/>
    </source>
</evidence>
<dbReference type="Pfam" id="PF25597">
    <property type="entry name" value="SH3_retrovirus"/>
    <property type="match status" value="1"/>
</dbReference>
<feature type="non-terminal residue" evidence="3">
    <location>
        <position position="1"/>
    </location>
</feature>
<reference evidence="3 4" key="1">
    <citation type="journal article" date="2021" name="Nat. Plants">
        <title>The Taxus genome provides insights into paclitaxel biosynthesis.</title>
        <authorList>
            <person name="Xiong X."/>
            <person name="Gou J."/>
            <person name="Liao Q."/>
            <person name="Li Y."/>
            <person name="Zhou Q."/>
            <person name="Bi G."/>
            <person name="Li C."/>
            <person name="Du R."/>
            <person name="Wang X."/>
            <person name="Sun T."/>
            <person name="Guo L."/>
            <person name="Liang H."/>
            <person name="Lu P."/>
            <person name="Wu Y."/>
            <person name="Zhang Z."/>
            <person name="Ro D.K."/>
            <person name="Shang Y."/>
            <person name="Huang S."/>
            <person name="Yan J."/>
        </authorList>
    </citation>
    <scope>NUCLEOTIDE SEQUENCE [LARGE SCALE GENOMIC DNA]</scope>
    <source>
        <strain evidence="3">Ta-2019</strain>
    </source>
</reference>
<dbReference type="EMBL" id="JAHRHJ020000008">
    <property type="protein sequence ID" value="KAH9304606.1"/>
    <property type="molecule type" value="Genomic_DNA"/>
</dbReference>
<feature type="domain" description="Retroviral polymerase SH3-like" evidence="2">
    <location>
        <begin position="1"/>
        <end position="35"/>
    </location>
</feature>
<feature type="compositionally biased region" description="Acidic residues" evidence="1">
    <location>
        <begin position="73"/>
        <end position="83"/>
    </location>
</feature>
<comment type="caution">
    <text evidence="3">The sequence shown here is derived from an EMBL/GenBank/DDBJ whole genome shotgun (WGS) entry which is preliminary data.</text>
</comment>
<dbReference type="AlphaFoldDB" id="A0AA38CRM2"/>